<proteinExistence type="predicted"/>
<evidence type="ECO:0000313" key="3">
    <source>
        <dbReference type="Proteomes" id="UP000835052"/>
    </source>
</evidence>
<feature type="transmembrane region" description="Helical" evidence="1">
    <location>
        <begin position="112"/>
        <end position="136"/>
    </location>
</feature>
<feature type="transmembrane region" description="Helical" evidence="1">
    <location>
        <begin position="148"/>
        <end position="170"/>
    </location>
</feature>
<reference evidence="2" key="1">
    <citation type="submission" date="2020-10" db="EMBL/GenBank/DDBJ databases">
        <authorList>
            <person name="Kikuchi T."/>
        </authorList>
    </citation>
    <scope>NUCLEOTIDE SEQUENCE</scope>
    <source>
        <strain evidence="2">NKZ352</strain>
    </source>
</reference>
<dbReference type="EMBL" id="CAJGYM010000043">
    <property type="protein sequence ID" value="CAD6194326.1"/>
    <property type="molecule type" value="Genomic_DNA"/>
</dbReference>
<feature type="transmembrane region" description="Helical" evidence="1">
    <location>
        <begin position="202"/>
        <end position="222"/>
    </location>
</feature>
<dbReference type="Proteomes" id="UP000835052">
    <property type="component" value="Unassembled WGS sequence"/>
</dbReference>
<keyword evidence="1" id="KW-0812">Transmembrane</keyword>
<feature type="transmembrane region" description="Helical" evidence="1">
    <location>
        <begin position="68"/>
        <end position="92"/>
    </location>
</feature>
<evidence type="ECO:0000313" key="2">
    <source>
        <dbReference type="EMBL" id="CAD6194326.1"/>
    </source>
</evidence>
<comment type="caution">
    <text evidence="2">The sequence shown here is derived from an EMBL/GenBank/DDBJ whole genome shotgun (WGS) entry which is preliminary data.</text>
</comment>
<sequence>MKALLQDYEENRYCIFQVGTLHFILLLQFDQSPRGSRLELIAQLLAIDVDAFMVDGTVSFLRDVKLSYGIFVTVIIALFTFTLSLGAFYGALKITLAACKSLGSHYPQLWPSALWVFLSFCLLYFVLFSSAFILLFALHETNADVKIFVRHIFVWFFEYIVIGITLSVVYKRAQATFIHASSCEIWSLMIELEDDYFISEGFYSTLLDFISFLLLIAFHDYLRAAYEKLF</sequence>
<accession>A0A8S1HC91</accession>
<dbReference type="AlphaFoldDB" id="A0A8S1HC91"/>
<protein>
    <submittedName>
        <fullName evidence="2">Uncharacterized protein</fullName>
    </submittedName>
</protein>
<keyword evidence="1" id="KW-1133">Transmembrane helix</keyword>
<keyword evidence="3" id="KW-1185">Reference proteome</keyword>
<organism evidence="2 3">
    <name type="scientific">Caenorhabditis auriculariae</name>
    <dbReference type="NCBI Taxonomy" id="2777116"/>
    <lineage>
        <taxon>Eukaryota</taxon>
        <taxon>Metazoa</taxon>
        <taxon>Ecdysozoa</taxon>
        <taxon>Nematoda</taxon>
        <taxon>Chromadorea</taxon>
        <taxon>Rhabditida</taxon>
        <taxon>Rhabditina</taxon>
        <taxon>Rhabditomorpha</taxon>
        <taxon>Rhabditoidea</taxon>
        <taxon>Rhabditidae</taxon>
        <taxon>Peloderinae</taxon>
        <taxon>Caenorhabditis</taxon>
    </lineage>
</organism>
<keyword evidence="1" id="KW-0472">Membrane</keyword>
<name>A0A8S1HC91_9PELO</name>
<gene>
    <name evidence="2" type="ORF">CAUJ_LOCUS10245</name>
</gene>
<evidence type="ECO:0000256" key="1">
    <source>
        <dbReference type="SAM" id="Phobius"/>
    </source>
</evidence>